<dbReference type="SUPFAM" id="SSF51735">
    <property type="entry name" value="NAD(P)-binding Rossmann-fold domains"/>
    <property type="match status" value="1"/>
</dbReference>
<evidence type="ECO:0000313" key="6">
    <source>
        <dbReference type="Proteomes" id="UP000295444"/>
    </source>
</evidence>
<proteinExistence type="inferred from homology"/>
<evidence type="ECO:0000259" key="3">
    <source>
        <dbReference type="Pfam" id="PF01408"/>
    </source>
</evidence>
<protein>
    <submittedName>
        <fullName evidence="5">Myo-inositol 2-dehydrogenase/D-chiro-inositol 1-dehydrogenase</fullName>
    </submittedName>
</protein>
<dbReference type="RefSeq" id="WP_133850128.1">
    <property type="nucleotide sequence ID" value="NZ_SNXZ01000002.1"/>
</dbReference>
<dbReference type="InterPro" id="IPR036291">
    <property type="entry name" value="NAD(P)-bd_dom_sf"/>
</dbReference>
<feature type="domain" description="GFO/IDH/MocA-like oxidoreductase" evidence="4">
    <location>
        <begin position="126"/>
        <end position="245"/>
    </location>
</feature>
<dbReference type="Pfam" id="PF22725">
    <property type="entry name" value="GFO_IDH_MocA_C3"/>
    <property type="match status" value="1"/>
</dbReference>
<evidence type="ECO:0000313" key="5">
    <source>
        <dbReference type="EMBL" id="TDQ01566.1"/>
    </source>
</evidence>
<organism evidence="5 6">
    <name type="scientific">Labedaea rhizosphaerae</name>
    <dbReference type="NCBI Taxonomy" id="598644"/>
    <lineage>
        <taxon>Bacteria</taxon>
        <taxon>Bacillati</taxon>
        <taxon>Actinomycetota</taxon>
        <taxon>Actinomycetes</taxon>
        <taxon>Pseudonocardiales</taxon>
        <taxon>Pseudonocardiaceae</taxon>
        <taxon>Labedaea</taxon>
    </lineage>
</organism>
<dbReference type="AlphaFoldDB" id="A0A4R6SJK1"/>
<dbReference type="GO" id="GO:0016491">
    <property type="term" value="F:oxidoreductase activity"/>
    <property type="evidence" value="ECO:0007669"/>
    <property type="project" value="UniProtKB-KW"/>
</dbReference>
<gene>
    <name evidence="5" type="ORF">EV186_1021435</name>
</gene>
<keyword evidence="6" id="KW-1185">Reference proteome</keyword>
<name>A0A4R6SJK1_LABRH</name>
<dbReference type="OrthoDB" id="256869at2"/>
<dbReference type="SUPFAM" id="SSF55347">
    <property type="entry name" value="Glyceraldehyde-3-phosphate dehydrogenase-like, C-terminal domain"/>
    <property type="match status" value="1"/>
</dbReference>
<dbReference type="Pfam" id="PF01408">
    <property type="entry name" value="GFO_IDH_MocA"/>
    <property type="match status" value="1"/>
</dbReference>
<accession>A0A4R6SJK1</accession>
<sequence>MRIAVAGVGRIGAMHAENLNSMSSVDELVLFDPAPGRAAQVADGLDARAVDDLDTALAGCDGLLIATPTSTHPEVLRRALAAKVPTLCEKPIARSYDEMRALVADIEAAGVTVMVGFQRRFDPAVVELHRRIRAGELGTVYLARSLAQDAQPPDFGYLPSSGGIFHDLLIHDLDAVPWLVGEPVVEVYAAGSVLVHEAFAEADDVDNCVAALTFAGGAHALLSGGRQDGVGYDHRIEVFGSDDSLAIGVDARTPMTSLEPGGTAPDDPYPGFPERFQRAYRNEMAVFVDVVAGRAENPSPARESLISQQLADACDASRRSGAPVRLTEAVTA</sequence>
<evidence type="ECO:0000256" key="2">
    <source>
        <dbReference type="ARBA" id="ARBA00023002"/>
    </source>
</evidence>
<dbReference type="Gene3D" id="3.40.50.720">
    <property type="entry name" value="NAD(P)-binding Rossmann-like Domain"/>
    <property type="match status" value="1"/>
</dbReference>
<dbReference type="InterPro" id="IPR000683">
    <property type="entry name" value="Gfo/Idh/MocA-like_OxRdtase_N"/>
</dbReference>
<dbReference type="GO" id="GO:0000166">
    <property type="term" value="F:nucleotide binding"/>
    <property type="evidence" value="ECO:0007669"/>
    <property type="project" value="InterPro"/>
</dbReference>
<dbReference type="PANTHER" id="PTHR42840">
    <property type="entry name" value="NAD(P)-BINDING ROSSMANN-FOLD SUPERFAMILY PROTEIN-RELATED"/>
    <property type="match status" value="1"/>
</dbReference>
<dbReference type="EMBL" id="SNXZ01000002">
    <property type="protein sequence ID" value="TDQ01566.1"/>
    <property type="molecule type" value="Genomic_DNA"/>
</dbReference>
<comment type="caution">
    <text evidence="5">The sequence shown here is derived from an EMBL/GenBank/DDBJ whole genome shotgun (WGS) entry which is preliminary data.</text>
</comment>
<evidence type="ECO:0000256" key="1">
    <source>
        <dbReference type="ARBA" id="ARBA00010928"/>
    </source>
</evidence>
<dbReference type="PANTHER" id="PTHR42840:SF3">
    <property type="entry name" value="BINDING ROSSMANN FOLD OXIDOREDUCTASE, PUTATIVE (AFU_ORTHOLOGUE AFUA_2G10240)-RELATED"/>
    <property type="match status" value="1"/>
</dbReference>
<reference evidence="5 6" key="1">
    <citation type="submission" date="2019-03" db="EMBL/GenBank/DDBJ databases">
        <title>Genomic Encyclopedia of Type Strains, Phase IV (KMG-IV): sequencing the most valuable type-strain genomes for metagenomic binning, comparative biology and taxonomic classification.</title>
        <authorList>
            <person name="Goeker M."/>
        </authorList>
    </citation>
    <scope>NUCLEOTIDE SEQUENCE [LARGE SCALE GENOMIC DNA]</scope>
    <source>
        <strain evidence="5 6">DSM 45361</strain>
    </source>
</reference>
<evidence type="ECO:0000259" key="4">
    <source>
        <dbReference type="Pfam" id="PF22725"/>
    </source>
</evidence>
<dbReference type="Proteomes" id="UP000295444">
    <property type="component" value="Unassembled WGS sequence"/>
</dbReference>
<comment type="similarity">
    <text evidence="1">Belongs to the Gfo/Idh/MocA family.</text>
</comment>
<keyword evidence="2" id="KW-0560">Oxidoreductase</keyword>
<dbReference type="InterPro" id="IPR055170">
    <property type="entry name" value="GFO_IDH_MocA-like_dom"/>
</dbReference>
<dbReference type="Gene3D" id="3.30.360.10">
    <property type="entry name" value="Dihydrodipicolinate Reductase, domain 2"/>
    <property type="match status" value="1"/>
</dbReference>
<feature type="domain" description="Gfo/Idh/MocA-like oxidoreductase N-terminal" evidence="3">
    <location>
        <begin position="1"/>
        <end position="117"/>
    </location>
</feature>